<keyword evidence="6" id="KW-1185">Reference proteome</keyword>
<evidence type="ECO:0000256" key="3">
    <source>
        <dbReference type="ARBA" id="ARBA00023274"/>
    </source>
</evidence>
<evidence type="ECO:0000313" key="6">
    <source>
        <dbReference type="Proteomes" id="UP000002051"/>
    </source>
</evidence>
<dbReference type="AlphaFoldDB" id="A0A072TPL7"/>
<evidence type="ECO:0000313" key="5">
    <source>
        <dbReference type="EnsemblPlants" id="KEH19337"/>
    </source>
</evidence>
<dbReference type="GO" id="GO:0022627">
    <property type="term" value="C:cytosolic small ribosomal subunit"/>
    <property type="evidence" value="ECO:0000318"/>
    <property type="project" value="GO_Central"/>
</dbReference>
<proteinExistence type="inferred from homology"/>
<keyword evidence="3" id="KW-0687">Ribonucleoprotein</keyword>
<name>A0A072TPL7_MEDTR</name>
<dbReference type="PANTHER" id="PTHR11652">
    <property type="entry name" value="30S RIBOSOMAL PROTEIN S12 FAMILY MEMBER"/>
    <property type="match status" value="1"/>
</dbReference>
<dbReference type="GO" id="GO:0005840">
    <property type="term" value="C:ribosome"/>
    <property type="evidence" value="ECO:0000318"/>
    <property type="project" value="GO_Central"/>
</dbReference>
<dbReference type="SUPFAM" id="SSF50249">
    <property type="entry name" value="Nucleic acid-binding proteins"/>
    <property type="match status" value="1"/>
</dbReference>
<dbReference type="InterPro" id="IPR012340">
    <property type="entry name" value="NA-bd_OB-fold"/>
</dbReference>
<comment type="similarity">
    <text evidence="1">Belongs to the universal ribosomal protein uS12 family.</text>
</comment>
<organism evidence="4 6">
    <name type="scientific">Medicago truncatula</name>
    <name type="common">Barrel medic</name>
    <name type="synonym">Medicago tribuloides</name>
    <dbReference type="NCBI Taxonomy" id="3880"/>
    <lineage>
        <taxon>Eukaryota</taxon>
        <taxon>Viridiplantae</taxon>
        <taxon>Streptophyta</taxon>
        <taxon>Embryophyta</taxon>
        <taxon>Tracheophyta</taxon>
        <taxon>Spermatophyta</taxon>
        <taxon>Magnoliopsida</taxon>
        <taxon>eudicotyledons</taxon>
        <taxon>Gunneridae</taxon>
        <taxon>Pentapetalae</taxon>
        <taxon>rosids</taxon>
        <taxon>fabids</taxon>
        <taxon>Fabales</taxon>
        <taxon>Fabaceae</taxon>
        <taxon>Papilionoideae</taxon>
        <taxon>50 kb inversion clade</taxon>
        <taxon>NPAAA clade</taxon>
        <taxon>Hologalegina</taxon>
        <taxon>IRL clade</taxon>
        <taxon>Trifolieae</taxon>
        <taxon>Medicago</taxon>
    </lineage>
</organism>
<dbReference type="EMBL" id="CM001224">
    <property type="protein sequence ID" value="KEH19337.1"/>
    <property type="molecule type" value="Genomic_DNA"/>
</dbReference>
<sequence>MISIVDECDIEDQSSIMGIKFKQPNSAICKCARVQLIKNGKKTLPLQDDSLNYIEDGDVDVITGFGRIAPRKSLGVVLEQGEVLSSCSYAKGSRLELSLSKKSLGSVLEQEIISGCA</sequence>
<dbReference type="EnsemblPlants" id="KEH19337">
    <property type="protein sequence ID" value="KEH19337"/>
    <property type="gene ID" value="MTR_8g447270"/>
</dbReference>
<dbReference type="Proteomes" id="UP000002051">
    <property type="component" value="Chromosome 8"/>
</dbReference>
<accession>A0A072TPL7</accession>
<reference evidence="4 6" key="1">
    <citation type="journal article" date="2011" name="Nature">
        <title>The Medicago genome provides insight into the evolution of rhizobial symbioses.</title>
        <authorList>
            <person name="Young N.D."/>
            <person name="Debelle F."/>
            <person name="Oldroyd G.E."/>
            <person name="Geurts R."/>
            <person name="Cannon S.B."/>
            <person name="Udvardi M.K."/>
            <person name="Benedito V.A."/>
            <person name="Mayer K.F."/>
            <person name="Gouzy J."/>
            <person name="Schoof H."/>
            <person name="Van de Peer Y."/>
            <person name="Proost S."/>
            <person name="Cook D.R."/>
            <person name="Meyers B.C."/>
            <person name="Spannagl M."/>
            <person name="Cheung F."/>
            <person name="De Mita S."/>
            <person name="Krishnakumar V."/>
            <person name="Gundlach H."/>
            <person name="Zhou S."/>
            <person name="Mudge J."/>
            <person name="Bharti A.K."/>
            <person name="Murray J.D."/>
            <person name="Naoumkina M.A."/>
            <person name="Rosen B."/>
            <person name="Silverstein K.A."/>
            <person name="Tang H."/>
            <person name="Rombauts S."/>
            <person name="Zhao P.X."/>
            <person name="Zhou P."/>
            <person name="Barbe V."/>
            <person name="Bardou P."/>
            <person name="Bechner M."/>
            <person name="Bellec A."/>
            <person name="Berger A."/>
            <person name="Berges H."/>
            <person name="Bidwell S."/>
            <person name="Bisseling T."/>
            <person name="Choisne N."/>
            <person name="Couloux A."/>
            <person name="Denny R."/>
            <person name="Deshpande S."/>
            <person name="Dai X."/>
            <person name="Doyle J.J."/>
            <person name="Dudez A.M."/>
            <person name="Farmer A.D."/>
            <person name="Fouteau S."/>
            <person name="Franken C."/>
            <person name="Gibelin C."/>
            <person name="Gish J."/>
            <person name="Goldstein S."/>
            <person name="Gonzalez A.J."/>
            <person name="Green P.J."/>
            <person name="Hallab A."/>
            <person name="Hartog M."/>
            <person name="Hua A."/>
            <person name="Humphray S.J."/>
            <person name="Jeong D.H."/>
            <person name="Jing Y."/>
            <person name="Jocker A."/>
            <person name="Kenton S.M."/>
            <person name="Kim D.J."/>
            <person name="Klee K."/>
            <person name="Lai H."/>
            <person name="Lang C."/>
            <person name="Lin S."/>
            <person name="Macmil S.L."/>
            <person name="Magdelenat G."/>
            <person name="Matthews L."/>
            <person name="McCorrison J."/>
            <person name="Monaghan E.L."/>
            <person name="Mun J.H."/>
            <person name="Najar F.Z."/>
            <person name="Nicholson C."/>
            <person name="Noirot C."/>
            <person name="O'Bleness M."/>
            <person name="Paule C.R."/>
            <person name="Poulain J."/>
            <person name="Prion F."/>
            <person name="Qin B."/>
            <person name="Qu C."/>
            <person name="Retzel E.F."/>
            <person name="Riddle C."/>
            <person name="Sallet E."/>
            <person name="Samain S."/>
            <person name="Samson N."/>
            <person name="Sanders I."/>
            <person name="Saurat O."/>
            <person name="Scarpelli C."/>
            <person name="Schiex T."/>
            <person name="Segurens B."/>
            <person name="Severin A.J."/>
            <person name="Sherrier D.J."/>
            <person name="Shi R."/>
            <person name="Sims S."/>
            <person name="Singer S.R."/>
            <person name="Sinharoy S."/>
            <person name="Sterck L."/>
            <person name="Viollet A."/>
            <person name="Wang B.B."/>
            <person name="Wang K."/>
            <person name="Wang M."/>
            <person name="Wang X."/>
            <person name="Warfsmann J."/>
            <person name="Weissenbach J."/>
            <person name="White D.D."/>
            <person name="White J.D."/>
            <person name="Wiley G.B."/>
            <person name="Wincker P."/>
            <person name="Xing Y."/>
            <person name="Yang L."/>
            <person name="Yao Z."/>
            <person name="Ying F."/>
            <person name="Zhai J."/>
            <person name="Zhou L."/>
            <person name="Zuber A."/>
            <person name="Denarie J."/>
            <person name="Dixon R.A."/>
            <person name="May G.D."/>
            <person name="Schwartz D.C."/>
            <person name="Rogers J."/>
            <person name="Quetier F."/>
            <person name="Town C.D."/>
            <person name="Roe B.A."/>
        </authorList>
    </citation>
    <scope>NUCLEOTIDE SEQUENCE [LARGE SCALE GENOMIC DNA]</scope>
    <source>
        <strain evidence="4">A17</strain>
        <strain evidence="5 6">cv. Jemalong A17</strain>
    </source>
</reference>
<dbReference type="HOGENOM" id="CLU_2088460_0_0_1"/>
<dbReference type="InterPro" id="IPR006032">
    <property type="entry name" value="Ribosomal_uS12"/>
</dbReference>
<reference evidence="4 6" key="2">
    <citation type="journal article" date="2014" name="BMC Genomics">
        <title>An improved genome release (version Mt4.0) for the model legume Medicago truncatula.</title>
        <authorList>
            <person name="Tang H."/>
            <person name="Krishnakumar V."/>
            <person name="Bidwell S."/>
            <person name="Rosen B."/>
            <person name="Chan A."/>
            <person name="Zhou S."/>
            <person name="Gentzbittel L."/>
            <person name="Childs K.L."/>
            <person name="Yandell M."/>
            <person name="Gundlach H."/>
            <person name="Mayer K.F."/>
            <person name="Schwartz D.C."/>
            <person name="Town C.D."/>
        </authorList>
    </citation>
    <scope>GENOME REANNOTATION</scope>
    <source>
        <strain evidence="4">A17</strain>
        <strain evidence="5 6">cv. Jemalong A17</strain>
    </source>
</reference>
<reference evidence="5" key="3">
    <citation type="submission" date="2015-04" db="UniProtKB">
        <authorList>
            <consortium name="EnsemblPlants"/>
        </authorList>
    </citation>
    <scope>IDENTIFICATION</scope>
    <source>
        <strain evidence="5">cv. Jemalong A17</strain>
    </source>
</reference>
<protein>
    <submittedName>
        <fullName evidence="4">Ribosomal protein S12/S23 family protein</fullName>
    </submittedName>
</protein>
<dbReference type="STRING" id="3880.A0A072TPL7"/>
<evidence type="ECO:0000256" key="2">
    <source>
        <dbReference type="ARBA" id="ARBA00022980"/>
    </source>
</evidence>
<gene>
    <name evidence="4" type="ordered locus">MTR_8g447270</name>
</gene>
<dbReference type="Pfam" id="PF00164">
    <property type="entry name" value="Ribosom_S12_S23"/>
    <property type="match status" value="1"/>
</dbReference>
<keyword evidence="2 4" id="KW-0689">Ribosomal protein</keyword>
<evidence type="ECO:0000256" key="1">
    <source>
        <dbReference type="ARBA" id="ARBA00005657"/>
    </source>
</evidence>
<dbReference type="GO" id="GO:0003735">
    <property type="term" value="F:structural constituent of ribosome"/>
    <property type="evidence" value="ECO:0000318"/>
    <property type="project" value="GO_Central"/>
</dbReference>
<dbReference type="GO" id="GO:0006412">
    <property type="term" value="P:translation"/>
    <property type="evidence" value="ECO:0000318"/>
    <property type="project" value="GO_Central"/>
</dbReference>
<dbReference type="Gene3D" id="2.40.50.140">
    <property type="entry name" value="Nucleic acid-binding proteins"/>
    <property type="match status" value="1"/>
</dbReference>
<evidence type="ECO:0000313" key="4">
    <source>
        <dbReference type="EMBL" id="KEH19337.1"/>
    </source>
</evidence>